<dbReference type="EMBL" id="SSOP01000148">
    <property type="protein sequence ID" value="KAB5590729.1"/>
    <property type="molecule type" value="Genomic_DNA"/>
</dbReference>
<sequence length="414" mass="45676">MVPVPLLIAGMLATGCANSLLMKWQDRMCVEDCDSAHPVHFQQPVWQTLIMFIGETLCFLPVLYKWYTTRNAPPQLPHDDAPKSDPVLAGRKLLYFCFPAFCDLAGTTLMNIGLLYTPVSIYQMTRGALVLWVGLLSVIFLRRHLYLYQWIALFVVMGGVSLVGLSGSLIKNVVGEQTGQSIHSFMTSVARSIAPEDPEPTTVFVGVLFVLFAQFFTATQFVVEEKIIKGYTIEPLMAVGLEGLFGASSILIWMWILEPFASQSPLFDFARGWHQIVNNPIVLIASVLIMFSIASFNFFGLSVTFRVSSTARSTTDTCRTLGIWVVSLALGWEHLAWPYSLLQIIGFALLVYGTFLFNNLVEPPAFIRPAPAPAQDQDDESRALLAEQHLSETAALPADAGQGGFDVVPPTTRG</sequence>
<gene>
    <name evidence="8" type="ORF">CTheo_5820</name>
</gene>
<name>A0A5N5QGH9_9AGAM</name>
<accession>A0A5N5QGH9</accession>
<dbReference type="Proteomes" id="UP000383932">
    <property type="component" value="Unassembled WGS sequence"/>
</dbReference>
<keyword evidence="9" id="KW-1185">Reference proteome</keyword>
<dbReference type="OrthoDB" id="408493at2759"/>
<evidence type="ECO:0000256" key="6">
    <source>
        <dbReference type="SAM" id="Phobius"/>
    </source>
</evidence>
<comment type="caution">
    <text evidence="8">The sequence shown here is derived from an EMBL/GenBank/DDBJ whole genome shotgun (WGS) entry which is preliminary data.</text>
</comment>
<keyword evidence="3 6" id="KW-1133">Transmembrane helix</keyword>
<evidence type="ECO:0000259" key="7">
    <source>
        <dbReference type="Pfam" id="PF00892"/>
    </source>
</evidence>
<dbReference type="InterPro" id="IPR000620">
    <property type="entry name" value="EamA_dom"/>
</dbReference>
<feature type="transmembrane region" description="Helical" evidence="6">
    <location>
        <begin position="148"/>
        <end position="170"/>
    </location>
</feature>
<keyword evidence="4 6" id="KW-0472">Membrane</keyword>
<dbReference type="PANTHER" id="PTHR13146:SF0">
    <property type="entry name" value="SOLUTE CARRIER FAMILY 35 MEMBER F6"/>
    <property type="match status" value="1"/>
</dbReference>
<feature type="transmembrane region" description="Helical" evidence="6">
    <location>
        <begin position="281"/>
        <end position="305"/>
    </location>
</feature>
<proteinExistence type="predicted"/>
<evidence type="ECO:0000256" key="2">
    <source>
        <dbReference type="ARBA" id="ARBA00022692"/>
    </source>
</evidence>
<dbReference type="PANTHER" id="PTHR13146">
    <property type="match status" value="1"/>
</dbReference>
<organism evidence="8 9">
    <name type="scientific">Ceratobasidium theobromae</name>
    <dbReference type="NCBI Taxonomy" id="1582974"/>
    <lineage>
        <taxon>Eukaryota</taxon>
        <taxon>Fungi</taxon>
        <taxon>Dikarya</taxon>
        <taxon>Basidiomycota</taxon>
        <taxon>Agaricomycotina</taxon>
        <taxon>Agaricomycetes</taxon>
        <taxon>Cantharellales</taxon>
        <taxon>Ceratobasidiaceae</taxon>
        <taxon>Ceratobasidium</taxon>
    </lineage>
</organism>
<evidence type="ECO:0000256" key="1">
    <source>
        <dbReference type="ARBA" id="ARBA00004141"/>
    </source>
</evidence>
<comment type="subcellular location">
    <subcellularLocation>
        <location evidence="1">Membrane</location>
        <topology evidence="1">Multi-pass membrane protein</topology>
    </subcellularLocation>
</comment>
<feature type="transmembrane region" description="Helical" evidence="6">
    <location>
        <begin position="235"/>
        <end position="256"/>
    </location>
</feature>
<feature type="region of interest" description="Disordered" evidence="5">
    <location>
        <begin position="393"/>
        <end position="414"/>
    </location>
</feature>
<feature type="transmembrane region" description="Helical" evidence="6">
    <location>
        <begin position="93"/>
        <end position="115"/>
    </location>
</feature>
<evidence type="ECO:0000256" key="4">
    <source>
        <dbReference type="ARBA" id="ARBA00023136"/>
    </source>
</evidence>
<keyword evidence="2 6" id="KW-0812">Transmembrane</keyword>
<reference evidence="8 9" key="1">
    <citation type="journal article" date="2019" name="Fungal Biol. Biotechnol.">
        <title>Draft genome sequence of fastidious pathogen Ceratobasidium theobromae, which causes vascular-streak dieback in Theobroma cacao.</title>
        <authorList>
            <person name="Ali S.S."/>
            <person name="Asman A."/>
            <person name="Shao J."/>
            <person name="Firmansyah A.P."/>
            <person name="Susilo A.W."/>
            <person name="Rosmana A."/>
            <person name="McMahon P."/>
            <person name="Junaid M."/>
            <person name="Guest D."/>
            <person name="Kheng T.Y."/>
            <person name="Meinhardt L.W."/>
            <person name="Bailey B.A."/>
        </authorList>
    </citation>
    <scope>NUCLEOTIDE SEQUENCE [LARGE SCALE GENOMIC DNA]</scope>
    <source>
        <strain evidence="8 9">CT2</strain>
    </source>
</reference>
<feature type="transmembrane region" description="Helical" evidence="6">
    <location>
        <begin position="121"/>
        <end position="141"/>
    </location>
</feature>
<evidence type="ECO:0000256" key="5">
    <source>
        <dbReference type="SAM" id="MobiDB-lite"/>
    </source>
</evidence>
<feature type="transmembrane region" description="Helical" evidence="6">
    <location>
        <begin position="341"/>
        <end position="361"/>
    </location>
</feature>
<evidence type="ECO:0000313" key="9">
    <source>
        <dbReference type="Proteomes" id="UP000383932"/>
    </source>
</evidence>
<dbReference type="InterPro" id="IPR012404">
    <property type="entry name" value="UCP036436"/>
</dbReference>
<dbReference type="AlphaFoldDB" id="A0A5N5QGH9"/>
<feature type="transmembrane region" description="Helical" evidence="6">
    <location>
        <begin position="317"/>
        <end position="335"/>
    </location>
</feature>
<evidence type="ECO:0000313" key="8">
    <source>
        <dbReference type="EMBL" id="KAB5590729.1"/>
    </source>
</evidence>
<dbReference type="SUPFAM" id="SSF103481">
    <property type="entry name" value="Multidrug resistance efflux transporter EmrE"/>
    <property type="match status" value="1"/>
</dbReference>
<feature type="domain" description="EamA" evidence="7">
    <location>
        <begin position="43"/>
        <end position="163"/>
    </location>
</feature>
<dbReference type="Pfam" id="PF00892">
    <property type="entry name" value="EamA"/>
    <property type="match status" value="1"/>
</dbReference>
<evidence type="ECO:0000256" key="3">
    <source>
        <dbReference type="ARBA" id="ARBA00022989"/>
    </source>
</evidence>
<dbReference type="GO" id="GO:0016020">
    <property type="term" value="C:membrane"/>
    <property type="evidence" value="ECO:0007669"/>
    <property type="project" value="UniProtKB-SubCell"/>
</dbReference>
<protein>
    <submittedName>
        <fullName evidence="8">Solute carrier family 35 member F6</fullName>
    </submittedName>
</protein>
<dbReference type="PIRSF" id="PIRSF036436">
    <property type="entry name" value="UCP036436"/>
    <property type="match status" value="1"/>
</dbReference>
<feature type="transmembrane region" description="Helical" evidence="6">
    <location>
        <begin position="203"/>
        <end position="223"/>
    </location>
</feature>
<dbReference type="InterPro" id="IPR037185">
    <property type="entry name" value="EmrE-like"/>
</dbReference>